<dbReference type="KEGG" id="kme:H0A61_01388"/>
<feature type="transmembrane region" description="Helical" evidence="1">
    <location>
        <begin position="346"/>
        <end position="368"/>
    </location>
</feature>
<evidence type="ECO:0000313" key="2">
    <source>
        <dbReference type="EMBL" id="QSQ09031.1"/>
    </source>
</evidence>
<protein>
    <recommendedName>
        <fullName evidence="4">DUF401 family protein</fullName>
    </recommendedName>
</protein>
<dbReference type="PANTHER" id="PTHR39556">
    <property type="entry name" value="PROTEIN, PUTATIVE-RELATED"/>
    <property type="match status" value="1"/>
</dbReference>
<feature type="transmembrane region" description="Helical" evidence="1">
    <location>
        <begin position="171"/>
        <end position="193"/>
    </location>
</feature>
<name>A0A8A0RKT2_9FIRM</name>
<accession>A0A8A0RKT2</accession>
<sequence length="400" mass="44953">MMLMIKMFVIVLILVILTRRKINLGLALMLDAAVMGFMFNMGLKETLLSILKGVFSFQTFELAGILVSILFLENIMRKKLFLEKILTSLQNLVGDYRAVAAMIPPFIGLLPSAGGALFSAPLVQEAIGDNELSPERKAFINYWFRHVWEYMFPLYPGVILASRIIDIDLVLYVKAMIPFTLAAILIGIPISFYRTPKGMNRNPNTESKVYHLKNLLFGISPILFIIFMFFVLKIHPFIGIGITILALTLLYRYTLEDYKELFIKAFSFKTLFLVLGVMVFKNMLVDSGVIEQLPAFLTQADVPVLLMFFLLPFTVGVLTGISTAYVAVTFPILAGLLPEINLSYMAFAYVSGFAGVMVTPIHLCMVFSANYYKAKLGSLMVRVMIPQFVLIAFAFILTVR</sequence>
<evidence type="ECO:0008006" key="4">
    <source>
        <dbReference type="Google" id="ProtNLM"/>
    </source>
</evidence>
<evidence type="ECO:0000256" key="1">
    <source>
        <dbReference type="SAM" id="Phobius"/>
    </source>
</evidence>
<feature type="transmembrane region" description="Helical" evidence="1">
    <location>
        <begin position="237"/>
        <end position="254"/>
    </location>
</feature>
<dbReference type="EMBL" id="CP059066">
    <property type="protein sequence ID" value="QSQ09031.1"/>
    <property type="molecule type" value="Genomic_DNA"/>
</dbReference>
<dbReference type="Pfam" id="PF04165">
    <property type="entry name" value="DUF401"/>
    <property type="match status" value="1"/>
</dbReference>
<feature type="transmembrane region" description="Helical" evidence="1">
    <location>
        <begin position="51"/>
        <end position="72"/>
    </location>
</feature>
<organism evidence="2 3">
    <name type="scientific">Koleobacter methoxysyntrophicus</name>
    <dbReference type="NCBI Taxonomy" id="2751313"/>
    <lineage>
        <taxon>Bacteria</taxon>
        <taxon>Bacillati</taxon>
        <taxon>Bacillota</taxon>
        <taxon>Clostridia</taxon>
        <taxon>Koleobacterales</taxon>
        <taxon>Koleobacteraceae</taxon>
        <taxon>Koleobacter</taxon>
    </lineage>
</organism>
<feature type="transmembrane region" description="Helical" evidence="1">
    <location>
        <begin position="266"/>
        <end position="284"/>
    </location>
</feature>
<evidence type="ECO:0000313" key="3">
    <source>
        <dbReference type="Proteomes" id="UP000662904"/>
    </source>
</evidence>
<dbReference type="RefSeq" id="WP_206709223.1">
    <property type="nucleotide sequence ID" value="NZ_CP059066.1"/>
</dbReference>
<keyword evidence="1" id="KW-1133">Transmembrane helix</keyword>
<gene>
    <name evidence="2" type="ORF">H0A61_01388</name>
</gene>
<dbReference type="InterPro" id="IPR007294">
    <property type="entry name" value="DUF401"/>
</dbReference>
<proteinExistence type="predicted"/>
<dbReference type="AlphaFoldDB" id="A0A8A0RKT2"/>
<feature type="transmembrane region" description="Helical" evidence="1">
    <location>
        <begin position="380"/>
        <end position="399"/>
    </location>
</feature>
<reference evidence="2" key="1">
    <citation type="submission" date="2020-07" db="EMBL/GenBank/DDBJ databases">
        <title>Koleobacter methoxysyntrophicus gen. nov., sp. nov., a novel anaerobic bacterium isolated from deep subsurface oil field and proposal of Koleobacterales ord. nov. in the phylum Firmicutes.</title>
        <authorList>
            <person name="Sakamoto S."/>
            <person name="Tamaki H."/>
        </authorList>
    </citation>
    <scope>NUCLEOTIDE SEQUENCE</scope>
    <source>
        <strain evidence="2">NRmbB1</strain>
    </source>
</reference>
<keyword evidence="1" id="KW-0472">Membrane</keyword>
<dbReference type="PANTHER" id="PTHR39556:SF1">
    <property type="entry name" value="PROTEIN, PUTATIVE-RELATED"/>
    <property type="match status" value="1"/>
</dbReference>
<dbReference type="Proteomes" id="UP000662904">
    <property type="component" value="Chromosome"/>
</dbReference>
<feature type="transmembrane region" description="Helical" evidence="1">
    <location>
        <begin position="147"/>
        <end position="165"/>
    </location>
</feature>
<keyword evidence="3" id="KW-1185">Reference proteome</keyword>
<feature type="transmembrane region" description="Helical" evidence="1">
    <location>
        <begin position="214"/>
        <end position="231"/>
    </location>
</feature>
<keyword evidence="1" id="KW-0812">Transmembrane</keyword>
<feature type="transmembrane region" description="Helical" evidence="1">
    <location>
        <begin position="304"/>
        <end position="334"/>
    </location>
</feature>